<dbReference type="Proteomes" id="UP000324748">
    <property type="component" value="Unassembled WGS sequence"/>
</dbReference>
<feature type="compositionally biased region" description="Polar residues" evidence="1">
    <location>
        <begin position="43"/>
        <end position="53"/>
    </location>
</feature>
<proteinExistence type="predicted"/>
<evidence type="ECO:0000313" key="2">
    <source>
        <dbReference type="EMBL" id="KAA1089113.1"/>
    </source>
</evidence>
<comment type="caution">
    <text evidence="2">The sequence shown here is derived from an EMBL/GenBank/DDBJ whole genome shotgun (WGS) entry which is preliminary data.</text>
</comment>
<protein>
    <submittedName>
        <fullName evidence="2">Uncharacterized protein</fullName>
    </submittedName>
</protein>
<dbReference type="EMBL" id="VSWC01000093">
    <property type="protein sequence ID" value="KAA1089113.1"/>
    <property type="molecule type" value="Genomic_DNA"/>
</dbReference>
<evidence type="ECO:0000313" key="3">
    <source>
        <dbReference type="Proteomes" id="UP000324748"/>
    </source>
</evidence>
<evidence type="ECO:0000256" key="1">
    <source>
        <dbReference type="SAM" id="MobiDB-lite"/>
    </source>
</evidence>
<dbReference type="AlphaFoldDB" id="A0A5B0NK09"/>
<name>A0A5B0NK09_PUCGR</name>
<keyword evidence="3" id="KW-1185">Reference proteome</keyword>
<reference evidence="2 3" key="1">
    <citation type="submission" date="2019-05" db="EMBL/GenBank/DDBJ databases">
        <title>Emergence of the Ug99 lineage of the wheat stem rust pathogen through somatic hybridization.</title>
        <authorList>
            <person name="Li F."/>
            <person name="Upadhyaya N.M."/>
            <person name="Sperschneider J."/>
            <person name="Matny O."/>
            <person name="Nguyen-Phuc H."/>
            <person name="Mago R."/>
            <person name="Raley C."/>
            <person name="Miller M.E."/>
            <person name="Silverstein K.A.T."/>
            <person name="Henningsen E."/>
            <person name="Hirsch C.D."/>
            <person name="Visser B."/>
            <person name="Pretorius Z.A."/>
            <person name="Steffenson B.J."/>
            <person name="Schwessinger B."/>
            <person name="Dodds P.N."/>
            <person name="Figueroa M."/>
        </authorList>
    </citation>
    <scope>NUCLEOTIDE SEQUENCE [LARGE SCALE GENOMIC DNA]</scope>
    <source>
        <strain evidence="2">21-0</strain>
    </source>
</reference>
<accession>A0A5B0NK09</accession>
<feature type="region of interest" description="Disordered" evidence="1">
    <location>
        <begin position="1"/>
        <end position="62"/>
    </location>
</feature>
<organism evidence="2 3">
    <name type="scientific">Puccinia graminis f. sp. tritici</name>
    <dbReference type="NCBI Taxonomy" id="56615"/>
    <lineage>
        <taxon>Eukaryota</taxon>
        <taxon>Fungi</taxon>
        <taxon>Dikarya</taxon>
        <taxon>Basidiomycota</taxon>
        <taxon>Pucciniomycotina</taxon>
        <taxon>Pucciniomycetes</taxon>
        <taxon>Pucciniales</taxon>
        <taxon>Pucciniaceae</taxon>
        <taxon>Puccinia</taxon>
    </lineage>
</organism>
<feature type="compositionally biased region" description="Low complexity" evidence="1">
    <location>
        <begin position="14"/>
        <end position="25"/>
    </location>
</feature>
<sequence length="62" mass="6772">MDTKTMGSDGPVESYKPMPSPSSKSFGERPGMDPVHQLPVSLGTRSSFNPTTEPTRKKNHPK</sequence>
<gene>
    <name evidence="2" type="ORF">PGT21_007487</name>
</gene>